<proteinExistence type="predicted"/>
<dbReference type="Proteomes" id="UP001164539">
    <property type="component" value="Chromosome 4"/>
</dbReference>
<protein>
    <submittedName>
        <fullName evidence="1">Uncharacterized protein</fullName>
    </submittedName>
</protein>
<sequence>MASSRGAGPSPFVPSLLVVVLGLVIFGPNTWLVIILLLALLIVQLLSTFSSISVIHDQSSSLAHDAEGFGFGTLLLILIYFVLYNLV</sequence>
<comment type="caution">
    <text evidence="1">The sequence shown here is derived from an EMBL/GenBank/DDBJ whole genome shotgun (WGS) entry which is preliminary data.</text>
</comment>
<name>A0ACC1YD46_MELAZ</name>
<dbReference type="EMBL" id="CM051397">
    <property type="protein sequence ID" value="KAJ4721391.1"/>
    <property type="molecule type" value="Genomic_DNA"/>
</dbReference>
<evidence type="ECO:0000313" key="2">
    <source>
        <dbReference type="Proteomes" id="UP001164539"/>
    </source>
</evidence>
<reference evidence="1 2" key="1">
    <citation type="journal article" date="2023" name="Science">
        <title>Complex scaffold remodeling in plant triterpene biosynthesis.</title>
        <authorList>
            <person name="De La Pena R."/>
            <person name="Hodgson H."/>
            <person name="Liu J.C."/>
            <person name="Stephenson M.J."/>
            <person name="Martin A.C."/>
            <person name="Owen C."/>
            <person name="Harkess A."/>
            <person name="Leebens-Mack J."/>
            <person name="Jimenez L.E."/>
            <person name="Osbourn A."/>
            <person name="Sattely E.S."/>
        </authorList>
    </citation>
    <scope>NUCLEOTIDE SEQUENCE [LARGE SCALE GENOMIC DNA]</scope>
    <source>
        <strain evidence="2">cv. JPN11</strain>
        <tissue evidence="1">Leaf</tissue>
    </source>
</reference>
<evidence type="ECO:0000313" key="1">
    <source>
        <dbReference type="EMBL" id="KAJ4721391.1"/>
    </source>
</evidence>
<accession>A0ACC1YD46</accession>
<gene>
    <name evidence="1" type="ORF">OWV82_009080</name>
</gene>
<organism evidence="1 2">
    <name type="scientific">Melia azedarach</name>
    <name type="common">Chinaberry tree</name>
    <dbReference type="NCBI Taxonomy" id="155640"/>
    <lineage>
        <taxon>Eukaryota</taxon>
        <taxon>Viridiplantae</taxon>
        <taxon>Streptophyta</taxon>
        <taxon>Embryophyta</taxon>
        <taxon>Tracheophyta</taxon>
        <taxon>Spermatophyta</taxon>
        <taxon>Magnoliopsida</taxon>
        <taxon>eudicotyledons</taxon>
        <taxon>Gunneridae</taxon>
        <taxon>Pentapetalae</taxon>
        <taxon>rosids</taxon>
        <taxon>malvids</taxon>
        <taxon>Sapindales</taxon>
        <taxon>Meliaceae</taxon>
        <taxon>Melia</taxon>
    </lineage>
</organism>
<keyword evidence="2" id="KW-1185">Reference proteome</keyword>